<sequence>MNTANIRYREMAEIIIRKMREEDWCAV</sequence>
<name>A0ABD5DX62_ACIBA</name>
<reference evidence="1" key="1">
    <citation type="submission" date="2019-07" db="EMBL/GenBank/DDBJ databases">
        <title>Biological characteristics of mucoid Acinetobacter baumannii from a general hospital in China.</title>
        <authorList>
            <person name="Hua X."/>
            <person name="Yu Y."/>
        </authorList>
    </citation>
    <scope>NUCLEOTIDE SEQUENCE</scope>
    <source>
        <strain evidence="1">N8</strain>
    </source>
</reference>
<dbReference type="EMBL" id="VMAF01001223">
    <property type="protein sequence ID" value="MDR8434264.1"/>
    <property type="molecule type" value="Genomic_DNA"/>
</dbReference>
<evidence type="ECO:0000313" key="1">
    <source>
        <dbReference type="EMBL" id="MDR8434264.1"/>
    </source>
</evidence>
<feature type="non-terminal residue" evidence="1">
    <location>
        <position position="27"/>
    </location>
</feature>
<dbReference type="AlphaFoldDB" id="A0ABD5DX62"/>
<organism evidence="1">
    <name type="scientific">Acinetobacter baumannii</name>
    <dbReference type="NCBI Taxonomy" id="470"/>
    <lineage>
        <taxon>Bacteria</taxon>
        <taxon>Pseudomonadati</taxon>
        <taxon>Pseudomonadota</taxon>
        <taxon>Gammaproteobacteria</taxon>
        <taxon>Moraxellales</taxon>
        <taxon>Moraxellaceae</taxon>
        <taxon>Acinetobacter</taxon>
        <taxon>Acinetobacter calcoaceticus/baumannii complex</taxon>
    </lineage>
</organism>
<protein>
    <submittedName>
        <fullName evidence="1">N-acetyltransferase</fullName>
    </submittedName>
</protein>
<comment type="caution">
    <text evidence="1">The sequence shown here is derived from an EMBL/GenBank/DDBJ whole genome shotgun (WGS) entry which is preliminary data.</text>
</comment>
<proteinExistence type="predicted"/>
<accession>A0ABD5DX62</accession>
<gene>
    <name evidence="1" type="ORF">FPK63_24845</name>
</gene>